<feature type="transmembrane region" description="Helical" evidence="1">
    <location>
        <begin position="419"/>
        <end position="436"/>
    </location>
</feature>
<dbReference type="EMBL" id="QYUP01000112">
    <property type="protein sequence ID" value="RJG15802.1"/>
    <property type="molecule type" value="Genomic_DNA"/>
</dbReference>
<feature type="transmembrane region" description="Helical" evidence="1">
    <location>
        <begin position="151"/>
        <end position="172"/>
    </location>
</feature>
<feature type="transmembrane region" description="Helical" evidence="1">
    <location>
        <begin position="128"/>
        <end position="145"/>
    </location>
</feature>
<keyword evidence="1" id="KW-0472">Membrane</keyword>
<evidence type="ECO:0000313" key="3">
    <source>
        <dbReference type="Proteomes" id="UP000284006"/>
    </source>
</evidence>
<name>A0A418XT97_9BURK</name>
<feature type="transmembrane region" description="Helical" evidence="1">
    <location>
        <begin position="79"/>
        <end position="97"/>
    </location>
</feature>
<keyword evidence="1" id="KW-0812">Transmembrane</keyword>
<gene>
    <name evidence="2" type="ORF">D3872_12215</name>
</gene>
<feature type="transmembrane region" description="Helical" evidence="1">
    <location>
        <begin position="336"/>
        <end position="354"/>
    </location>
</feature>
<feature type="transmembrane region" description="Helical" evidence="1">
    <location>
        <begin position="274"/>
        <end position="293"/>
    </location>
</feature>
<proteinExistence type="predicted"/>
<feature type="transmembrane region" description="Helical" evidence="1">
    <location>
        <begin position="31"/>
        <end position="58"/>
    </location>
</feature>
<feature type="transmembrane region" description="Helical" evidence="1">
    <location>
        <begin position="103"/>
        <end position="121"/>
    </location>
</feature>
<dbReference type="AlphaFoldDB" id="A0A418XT97"/>
<keyword evidence="1" id="KW-1133">Transmembrane helix</keyword>
<accession>A0A418XT97</accession>
<feature type="transmembrane region" description="Helical" evidence="1">
    <location>
        <begin position="360"/>
        <end position="379"/>
    </location>
</feature>
<reference evidence="2 3" key="1">
    <citation type="submission" date="2018-09" db="EMBL/GenBank/DDBJ databases">
        <authorList>
            <person name="Zhu H."/>
        </authorList>
    </citation>
    <scope>NUCLEOTIDE SEQUENCE [LARGE SCALE GENOMIC DNA]</scope>
    <source>
        <strain evidence="2 3">K1S02-61</strain>
    </source>
</reference>
<comment type="caution">
    <text evidence="2">The sequence shown here is derived from an EMBL/GenBank/DDBJ whole genome shotgun (WGS) entry which is preliminary data.</text>
</comment>
<dbReference type="RefSeq" id="WP_119811028.1">
    <property type="nucleotide sequence ID" value="NZ_QYUP01000112.1"/>
</dbReference>
<sequence length="456" mass="47917">MARKLPWALSILFTAFFGAVAYTVSENLRMMRLAAVLAILPIFLLVWLSWSALVGGVVRQVTPGNAKLVPRLRARAIQLVGVCWILFTLAMAFGIGGMFGNKVLWAAGAGIWLAGAGLAKIGFQQRGGLLQTAPILLFVIPGELLKALQDFAATPAGIAACGVLLAVVAWYGKGLIFPSGDRHFTQCAAAEKRLHKSPGKTSAVIPEWMARGGGLYAACLARVSRGRTAPGEILLHALGPAAHWSASVKLLGAVLLVVLALRILVWPLAVNRPLTLGIASASAGWALLVMFIAGPQKIIQRVSSTPGEQALLRMTPAIPDMHSYNLQFANALFRRALAEWSLLAVALVGALLITGLHWNFVMLHVGACFLALPVTTLVLRDYAASPEIGVLSISGASVLLLAGGLIPFLVLYYIPPAGIAAACIAIGVAVTAFVAASRRRAMVDAPLAFPAGRLAG</sequence>
<dbReference type="OrthoDB" id="8737023at2"/>
<protein>
    <submittedName>
        <fullName evidence="2">Uncharacterized protein</fullName>
    </submittedName>
</protein>
<feature type="transmembrane region" description="Helical" evidence="1">
    <location>
        <begin position="250"/>
        <end position="268"/>
    </location>
</feature>
<keyword evidence="3" id="KW-1185">Reference proteome</keyword>
<evidence type="ECO:0000313" key="2">
    <source>
        <dbReference type="EMBL" id="RJG15802.1"/>
    </source>
</evidence>
<dbReference type="Proteomes" id="UP000284006">
    <property type="component" value="Unassembled WGS sequence"/>
</dbReference>
<feature type="transmembrane region" description="Helical" evidence="1">
    <location>
        <begin position="391"/>
        <end position="413"/>
    </location>
</feature>
<organism evidence="2 3">
    <name type="scientific">Massilia cavernae</name>
    <dbReference type="NCBI Taxonomy" id="2320864"/>
    <lineage>
        <taxon>Bacteria</taxon>
        <taxon>Pseudomonadati</taxon>
        <taxon>Pseudomonadota</taxon>
        <taxon>Betaproteobacteria</taxon>
        <taxon>Burkholderiales</taxon>
        <taxon>Oxalobacteraceae</taxon>
        <taxon>Telluria group</taxon>
        <taxon>Massilia</taxon>
    </lineage>
</organism>
<evidence type="ECO:0000256" key="1">
    <source>
        <dbReference type="SAM" id="Phobius"/>
    </source>
</evidence>